<name>A0A4Y2DRI1_ARAVE</name>
<accession>A0A4Y2DRI1</accession>
<dbReference type="EMBL" id="BGPR01000411">
    <property type="protein sequence ID" value="GBM18769.1"/>
    <property type="molecule type" value="Genomic_DNA"/>
</dbReference>
<feature type="region of interest" description="Disordered" evidence="1">
    <location>
        <begin position="1"/>
        <end position="26"/>
    </location>
</feature>
<proteinExistence type="predicted"/>
<organism evidence="2 3">
    <name type="scientific">Araneus ventricosus</name>
    <name type="common">Orbweaver spider</name>
    <name type="synonym">Epeira ventricosa</name>
    <dbReference type="NCBI Taxonomy" id="182803"/>
    <lineage>
        <taxon>Eukaryota</taxon>
        <taxon>Metazoa</taxon>
        <taxon>Ecdysozoa</taxon>
        <taxon>Arthropoda</taxon>
        <taxon>Chelicerata</taxon>
        <taxon>Arachnida</taxon>
        <taxon>Araneae</taxon>
        <taxon>Araneomorphae</taxon>
        <taxon>Entelegynae</taxon>
        <taxon>Araneoidea</taxon>
        <taxon>Araneidae</taxon>
        <taxon>Araneus</taxon>
    </lineage>
</organism>
<keyword evidence="3" id="KW-1185">Reference proteome</keyword>
<comment type="caution">
    <text evidence="2">The sequence shown here is derived from an EMBL/GenBank/DDBJ whole genome shotgun (WGS) entry which is preliminary data.</text>
</comment>
<dbReference type="AlphaFoldDB" id="A0A4Y2DRI1"/>
<feature type="compositionally biased region" description="Basic and acidic residues" evidence="1">
    <location>
        <begin position="1"/>
        <end position="21"/>
    </location>
</feature>
<gene>
    <name evidence="2" type="ORF">AVEN_30181_1</name>
</gene>
<evidence type="ECO:0000313" key="3">
    <source>
        <dbReference type="Proteomes" id="UP000499080"/>
    </source>
</evidence>
<dbReference type="Proteomes" id="UP000499080">
    <property type="component" value="Unassembled WGS sequence"/>
</dbReference>
<evidence type="ECO:0000256" key="1">
    <source>
        <dbReference type="SAM" id="MobiDB-lite"/>
    </source>
</evidence>
<protein>
    <submittedName>
        <fullName evidence="2">Uncharacterized protein</fullName>
    </submittedName>
</protein>
<sequence>MRKREEEHRSVVGETVQHPDKSWNLNLSATPQRAGSNMFLSWNSGRKRGDDWDSKRFDSESRFEIEFSRSRILKAALSPRRCTCSGLVP</sequence>
<reference evidence="2 3" key="1">
    <citation type="journal article" date="2019" name="Sci. Rep.">
        <title>Orb-weaving spider Araneus ventricosus genome elucidates the spidroin gene catalogue.</title>
        <authorList>
            <person name="Kono N."/>
            <person name="Nakamura H."/>
            <person name="Ohtoshi R."/>
            <person name="Moran D.A.P."/>
            <person name="Shinohara A."/>
            <person name="Yoshida Y."/>
            <person name="Fujiwara M."/>
            <person name="Mori M."/>
            <person name="Tomita M."/>
            <person name="Arakawa K."/>
        </authorList>
    </citation>
    <scope>NUCLEOTIDE SEQUENCE [LARGE SCALE GENOMIC DNA]</scope>
</reference>
<evidence type="ECO:0000313" key="2">
    <source>
        <dbReference type="EMBL" id="GBM18769.1"/>
    </source>
</evidence>